<evidence type="ECO:0000313" key="10">
    <source>
        <dbReference type="Proteomes" id="UP000004947"/>
    </source>
</evidence>
<dbReference type="InterPro" id="IPR004776">
    <property type="entry name" value="Mem_transp_PIN-like"/>
</dbReference>
<keyword evidence="10" id="KW-1185">Reference proteome</keyword>
<comment type="caution">
    <text evidence="9">The sequence shown here is derived from an EMBL/GenBank/DDBJ whole genome shotgun (WGS) entry which is preliminary data.</text>
</comment>
<keyword evidence="7 8" id="KW-0472">Membrane</keyword>
<dbReference type="InterPro" id="IPR038770">
    <property type="entry name" value="Na+/solute_symporter_sf"/>
</dbReference>
<evidence type="ECO:0000256" key="7">
    <source>
        <dbReference type="ARBA" id="ARBA00023136"/>
    </source>
</evidence>
<dbReference type="RefSeq" id="WP_007279470.1">
    <property type="nucleotide sequence ID" value="NZ_ABCK01000014.1"/>
</dbReference>
<feature type="transmembrane region" description="Helical" evidence="8">
    <location>
        <begin position="130"/>
        <end position="152"/>
    </location>
</feature>
<evidence type="ECO:0000256" key="3">
    <source>
        <dbReference type="ARBA" id="ARBA00022448"/>
    </source>
</evidence>
<comment type="similarity">
    <text evidence="2">Belongs to the auxin efflux carrier (TC 2.A.69) family.</text>
</comment>
<feature type="transmembrane region" description="Helical" evidence="8">
    <location>
        <begin position="67"/>
        <end position="87"/>
    </location>
</feature>
<dbReference type="GO" id="GO:0005886">
    <property type="term" value="C:plasma membrane"/>
    <property type="evidence" value="ECO:0007669"/>
    <property type="project" value="UniProtKB-SubCell"/>
</dbReference>
<dbReference type="eggNOG" id="COG0679">
    <property type="taxonomic scope" value="Bacteria"/>
</dbReference>
<organism evidence="9 10">
    <name type="scientific">Lentisphaera araneosa HTCC2155</name>
    <dbReference type="NCBI Taxonomy" id="313628"/>
    <lineage>
        <taxon>Bacteria</taxon>
        <taxon>Pseudomonadati</taxon>
        <taxon>Lentisphaerota</taxon>
        <taxon>Lentisphaeria</taxon>
        <taxon>Lentisphaerales</taxon>
        <taxon>Lentisphaeraceae</taxon>
        <taxon>Lentisphaera</taxon>
    </lineage>
</organism>
<evidence type="ECO:0000256" key="5">
    <source>
        <dbReference type="ARBA" id="ARBA00022692"/>
    </source>
</evidence>
<dbReference type="STRING" id="313628.LNTAR_18630"/>
<feature type="transmembrane region" description="Helical" evidence="8">
    <location>
        <begin position="6"/>
        <end position="26"/>
    </location>
</feature>
<evidence type="ECO:0000313" key="9">
    <source>
        <dbReference type="EMBL" id="EDM26691.1"/>
    </source>
</evidence>
<dbReference type="Proteomes" id="UP000004947">
    <property type="component" value="Unassembled WGS sequence"/>
</dbReference>
<feature type="transmembrane region" description="Helical" evidence="8">
    <location>
        <begin position="203"/>
        <end position="222"/>
    </location>
</feature>
<dbReference type="AlphaFoldDB" id="A6DNN2"/>
<keyword evidence="5 8" id="KW-0812">Transmembrane</keyword>
<evidence type="ECO:0000256" key="6">
    <source>
        <dbReference type="ARBA" id="ARBA00022989"/>
    </source>
</evidence>
<keyword evidence="3" id="KW-0813">Transport</keyword>
<accession>A6DNN2</accession>
<evidence type="ECO:0000256" key="8">
    <source>
        <dbReference type="SAM" id="Phobius"/>
    </source>
</evidence>
<keyword evidence="6 8" id="KW-1133">Transmembrane helix</keyword>
<feature type="transmembrane region" description="Helical" evidence="8">
    <location>
        <begin position="291"/>
        <end position="311"/>
    </location>
</feature>
<feature type="transmembrane region" description="Helical" evidence="8">
    <location>
        <begin position="173"/>
        <end position="191"/>
    </location>
</feature>
<dbReference type="PANTHER" id="PTHR36838">
    <property type="entry name" value="AUXIN EFFLUX CARRIER FAMILY PROTEIN"/>
    <property type="match status" value="1"/>
</dbReference>
<feature type="transmembrane region" description="Helical" evidence="8">
    <location>
        <begin position="107"/>
        <end position="124"/>
    </location>
</feature>
<reference evidence="9 10" key="1">
    <citation type="journal article" date="2010" name="J. Bacteriol.">
        <title>Genome sequence of Lentisphaera araneosa HTCC2155T, the type species of the order Lentisphaerales in the phylum Lentisphaerae.</title>
        <authorList>
            <person name="Thrash J.C."/>
            <person name="Cho J.C."/>
            <person name="Vergin K.L."/>
            <person name="Morris R.M."/>
            <person name="Giovannoni S.J."/>
        </authorList>
    </citation>
    <scope>NUCLEOTIDE SEQUENCE [LARGE SCALE GENOMIC DNA]</scope>
    <source>
        <strain evidence="9 10">HTCC2155</strain>
    </source>
</reference>
<keyword evidence="4" id="KW-1003">Cell membrane</keyword>
<dbReference type="OrthoDB" id="9794315at2"/>
<protein>
    <recommendedName>
        <fullName evidence="11">Auxin Efflux Carrier</fullName>
    </recommendedName>
</protein>
<evidence type="ECO:0000256" key="2">
    <source>
        <dbReference type="ARBA" id="ARBA00010145"/>
    </source>
</evidence>
<evidence type="ECO:0008006" key="11">
    <source>
        <dbReference type="Google" id="ProtNLM"/>
    </source>
</evidence>
<name>A6DNN2_9BACT</name>
<dbReference type="GO" id="GO:0055085">
    <property type="term" value="P:transmembrane transport"/>
    <property type="evidence" value="ECO:0007669"/>
    <property type="project" value="InterPro"/>
</dbReference>
<gene>
    <name evidence="9" type="ORF">LNTAR_18630</name>
</gene>
<dbReference type="Pfam" id="PF03547">
    <property type="entry name" value="Mem_trans"/>
    <property type="match status" value="1"/>
</dbReference>
<feature type="transmembrane region" description="Helical" evidence="8">
    <location>
        <begin position="262"/>
        <end position="279"/>
    </location>
</feature>
<feature type="transmembrane region" description="Helical" evidence="8">
    <location>
        <begin position="38"/>
        <end position="55"/>
    </location>
</feature>
<dbReference type="EMBL" id="ABCK01000014">
    <property type="protein sequence ID" value="EDM26691.1"/>
    <property type="molecule type" value="Genomic_DNA"/>
</dbReference>
<evidence type="ECO:0000256" key="1">
    <source>
        <dbReference type="ARBA" id="ARBA00004651"/>
    </source>
</evidence>
<dbReference type="Gene3D" id="1.20.1530.20">
    <property type="match status" value="1"/>
</dbReference>
<feature type="transmembrane region" description="Helical" evidence="8">
    <location>
        <begin position="234"/>
        <end position="256"/>
    </location>
</feature>
<sequence>MEAVVNSILPVFALIIIGKVIHYYRFFKDDFFKQCNDLVYYLALPSLLFISAAGANPKQILGSLKFSAVLCATALSCVLLSLIVACLLKMKRSHAATASHVAFRGNLAYAGMPVVFLLFSSLAYSDSDLARAVIMILPVIVFYNLLGLILAMRGDDSKEKISALKLCAQIAKNPLIISSVAGLIFACLKIDLPTFAQSTFKSIGSMSFPLVLLALGASLSLSQSKKIIKETVTFSLVKCLVSPLIAAGFLLLIQSSDSDRCALLIYAACPSAVSSYIFTSKYHGWKELNSAVVVVSTLLSLPVMAALILILE</sequence>
<comment type="subcellular location">
    <subcellularLocation>
        <location evidence="1">Cell membrane</location>
        <topology evidence="1">Multi-pass membrane protein</topology>
    </subcellularLocation>
</comment>
<evidence type="ECO:0000256" key="4">
    <source>
        <dbReference type="ARBA" id="ARBA00022475"/>
    </source>
</evidence>
<proteinExistence type="inferred from homology"/>